<feature type="domain" description="GyrI-like small molecule binding" evidence="1">
    <location>
        <begin position="19"/>
        <end position="136"/>
    </location>
</feature>
<protein>
    <recommendedName>
        <fullName evidence="1">GyrI-like small molecule binding domain-containing protein</fullName>
    </recommendedName>
</protein>
<dbReference type="SUPFAM" id="SSF55136">
    <property type="entry name" value="Probable bacterial effector-binding domain"/>
    <property type="match status" value="1"/>
</dbReference>
<keyword evidence="3" id="KW-1185">Reference proteome</keyword>
<accession>A0A6L8UVI5</accession>
<evidence type="ECO:0000313" key="2">
    <source>
        <dbReference type="EMBL" id="MZQ81120.1"/>
    </source>
</evidence>
<dbReference type="AlphaFoldDB" id="A0A6L8UVI5"/>
<dbReference type="InterPro" id="IPR029442">
    <property type="entry name" value="GyrI-like"/>
</dbReference>
<evidence type="ECO:0000313" key="3">
    <source>
        <dbReference type="Proteomes" id="UP000481087"/>
    </source>
</evidence>
<dbReference type="InterPro" id="IPR011256">
    <property type="entry name" value="Reg_factor_effector_dom_sf"/>
</dbReference>
<reference evidence="2 3" key="1">
    <citation type="submission" date="2019-12" db="EMBL/GenBank/DDBJ databases">
        <title>Paenibacillus sp. nov. sp. isolated from soil.</title>
        <authorList>
            <person name="Kim J."/>
            <person name="Jeong S.E."/>
            <person name="Jung H.S."/>
            <person name="Jeon C.O."/>
        </authorList>
    </citation>
    <scope>NUCLEOTIDE SEQUENCE [LARGE SCALE GENOMIC DNA]</scope>
    <source>
        <strain evidence="2 3">5J-6</strain>
    </source>
</reference>
<sequence>MIHIQVGLEWVFLQETIVIELVEVAPFKTLAVRTGMTPDKSGTRVAWSKLTAQVPLDDTRLTEVPSAYVFIPQEQWSKNVDTLWVGLAVREFGDVPNGIEPLEVSGGLCVSARVNGNEAHMWRVYDAIFAWLEQSPDYEIDPRHGVLGMETVPLEPLNALSIPYSEIETFNFKMLYPVRKKSS</sequence>
<organism evidence="2 3">
    <name type="scientific">Paenibacillus silvestris</name>
    <dbReference type="NCBI Taxonomy" id="2606219"/>
    <lineage>
        <taxon>Bacteria</taxon>
        <taxon>Bacillati</taxon>
        <taxon>Bacillota</taxon>
        <taxon>Bacilli</taxon>
        <taxon>Bacillales</taxon>
        <taxon>Paenibacillaceae</taxon>
        <taxon>Paenibacillus</taxon>
    </lineage>
</organism>
<name>A0A6L8UVI5_9BACL</name>
<dbReference type="Gene3D" id="3.20.80.10">
    <property type="entry name" value="Regulatory factor, effector binding domain"/>
    <property type="match status" value="1"/>
</dbReference>
<dbReference type="RefSeq" id="WP_161405428.1">
    <property type="nucleotide sequence ID" value="NZ_WTUZ01000007.1"/>
</dbReference>
<dbReference type="Pfam" id="PF06445">
    <property type="entry name" value="GyrI-like"/>
    <property type="match status" value="1"/>
</dbReference>
<comment type="caution">
    <text evidence="2">The sequence shown here is derived from an EMBL/GenBank/DDBJ whole genome shotgun (WGS) entry which is preliminary data.</text>
</comment>
<dbReference type="Proteomes" id="UP000481087">
    <property type="component" value="Unassembled WGS sequence"/>
</dbReference>
<dbReference type="EMBL" id="WTUZ01000007">
    <property type="protein sequence ID" value="MZQ81120.1"/>
    <property type="molecule type" value="Genomic_DNA"/>
</dbReference>
<gene>
    <name evidence="2" type="ORF">GQF01_03090</name>
</gene>
<proteinExistence type="predicted"/>
<evidence type="ECO:0000259" key="1">
    <source>
        <dbReference type="Pfam" id="PF06445"/>
    </source>
</evidence>